<evidence type="ECO:0000256" key="9">
    <source>
        <dbReference type="SAM" id="MobiDB-lite"/>
    </source>
</evidence>
<evidence type="ECO:0000256" key="3">
    <source>
        <dbReference type="ARBA" id="ARBA00022475"/>
    </source>
</evidence>
<dbReference type="EMBL" id="JBBCAQ010000010">
    <property type="protein sequence ID" value="KAK7602098.1"/>
    <property type="molecule type" value="Genomic_DNA"/>
</dbReference>
<dbReference type="GO" id="GO:0012505">
    <property type="term" value="C:endomembrane system"/>
    <property type="evidence" value="ECO:0007669"/>
    <property type="project" value="UniProtKB-SubCell"/>
</dbReference>
<dbReference type="Pfam" id="PF03261">
    <property type="entry name" value="CDK5_activator"/>
    <property type="match status" value="1"/>
</dbReference>
<evidence type="ECO:0000256" key="2">
    <source>
        <dbReference type="ARBA" id="ARBA00010175"/>
    </source>
</evidence>
<keyword evidence="6" id="KW-0449">Lipoprotein</keyword>
<comment type="subunit">
    <text evidence="8">Heterodimer of a catalytic subunit and a regulatory subunit.</text>
</comment>
<evidence type="ECO:0000313" key="10">
    <source>
        <dbReference type="EMBL" id="KAK7602098.1"/>
    </source>
</evidence>
<comment type="caution">
    <text evidence="10">The sequence shown here is derived from an EMBL/GenBank/DDBJ whole genome shotgun (WGS) entry which is preliminary data.</text>
</comment>
<dbReference type="GO" id="GO:0005737">
    <property type="term" value="C:cytoplasm"/>
    <property type="evidence" value="ECO:0007669"/>
    <property type="project" value="TreeGrafter"/>
</dbReference>
<dbReference type="Proteomes" id="UP001367676">
    <property type="component" value="Unassembled WGS sequence"/>
</dbReference>
<evidence type="ECO:0000256" key="8">
    <source>
        <dbReference type="PIRNR" id="PIRNR009324"/>
    </source>
</evidence>
<comment type="subcellular location">
    <subcellularLocation>
        <location evidence="1">Cell membrane</location>
        <topology evidence="1">Lipid-anchor</topology>
    </subcellularLocation>
    <subcellularLocation>
        <location evidence="7">Endomembrane system</location>
        <topology evidence="7">Lipid-anchor</topology>
        <orientation evidence="7">Cytoplasmic side</orientation>
    </subcellularLocation>
</comment>
<gene>
    <name evidence="10" type="ORF">V9T40_009539</name>
</gene>
<name>A0AAN9TQ63_9HEMI</name>
<proteinExistence type="inferred from homology"/>
<dbReference type="FunFam" id="1.10.472.10:FF:000025">
    <property type="entry name" value="Cyclin-dependent kinase 5 activator"/>
    <property type="match status" value="1"/>
</dbReference>
<reference evidence="10 11" key="1">
    <citation type="submission" date="2024-03" db="EMBL/GenBank/DDBJ databases">
        <title>Adaptation during the transition from Ophiocordyceps entomopathogen to insect associate is accompanied by gene loss and intensified selection.</title>
        <authorList>
            <person name="Ward C.M."/>
            <person name="Onetto C.A."/>
            <person name="Borneman A.R."/>
        </authorList>
    </citation>
    <scope>NUCLEOTIDE SEQUENCE [LARGE SCALE GENOMIC DNA]</scope>
    <source>
        <strain evidence="10">AWRI1</strain>
        <tissue evidence="10">Single Adult Female</tissue>
    </source>
</reference>
<dbReference type="Gene3D" id="1.10.472.10">
    <property type="entry name" value="Cyclin-like"/>
    <property type="match status" value="1"/>
</dbReference>
<keyword evidence="11" id="KW-1185">Reference proteome</keyword>
<sequence>MGTTLSLSPRDHRPSYESCTTNINPISTGEFTLNNLNYEILKTVRSRDIINVNKMVASTITMPTSNLNNLNEYNNENILLEKRNLEKSMKKHSALISVLNWKRFSASSNKKKIDQKKNLSVFRQPLVDYNPIVVEKNKNLKHTTPFSAYYQPLSKTSKMASISNTIGLQVLRSSENFDKSVIVNNNVNLNQNHVYGHEKVFSKTTVLRTPVKPETAQIYVPKKTVIQASTSELLKCLGIYLQRRCYRLKNFQPGDAVIWLRSVDRSLLIQGWQDIPFINPANVVFVYMLTRELIIGDEINSELELQIMVLTCLYMSYSYMGNEISYPLKPFFIEESREDFWDRCLLIVNKMSSSMLKINSEPAYFTQVFTELKSFGSLQETVPGHNLPQELKGPGNGPGRIEIP</sequence>
<evidence type="ECO:0000256" key="1">
    <source>
        <dbReference type="ARBA" id="ARBA00004193"/>
    </source>
</evidence>
<evidence type="ECO:0000313" key="11">
    <source>
        <dbReference type="Proteomes" id="UP001367676"/>
    </source>
</evidence>
<dbReference type="AlphaFoldDB" id="A0AAN9TQ63"/>
<dbReference type="InterPro" id="IPR004944">
    <property type="entry name" value="CDK5_activator"/>
</dbReference>
<dbReference type="GO" id="GO:0005886">
    <property type="term" value="C:plasma membrane"/>
    <property type="evidence" value="ECO:0007669"/>
    <property type="project" value="UniProtKB-SubCell"/>
</dbReference>
<dbReference type="PIRSF" id="PIRSF009324">
    <property type="entry name" value="Cdk5_activator"/>
    <property type="match status" value="1"/>
</dbReference>
<keyword evidence="4" id="KW-0597">Phosphoprotein</keyword>
<comment type="similarity">
    <text evidence="2 8">Belongs to the cyclin-dependent kinase 5 activator family.</text>
</comment>
<dbReference type="GO" id="GO:0019901">
    <property type="term" value="F:protein kinase binding"/>
    <property type="evidence" value="ECO:0007669"/>
    <property type="project" value="TreeGrafter"/>
</dbReference>
<evidence type="ECO:0000256" key="4">
    <source>
        <dbReference type="ARBA" id="ARBA00022553"/>
    </source>
</evidence>
<dbReference type="GO" id="GO:0007411">
    <property type="term" value="P:axon guidance"/>
    <property type="evidence" value="ECO:0007669"/>
    <property type="project" value="TreeGrafter"/>
</dbReference>
<protein>
    <recommendedName>
        <fullName evidence="8">Cyclin-dependent kinase 5 activator</fullName>
    </recommendedName>
</protein>
<dbReference type="InterPro" id="IPR036915">
    <property type="entry name" value="Cyclin-like_sf"/>
</dbReference>
<dbReference type="GO" id="GO:0030426">
    <property type="term" value="C:growth cone"/>
    <property type="evidence" value="ECO:0007669"/>
    <property type="project" value="TreeGrafter"/>
</dbReference>
<evidence type="ECO:0000256" key="6">
    <source>
        <dbReference type="ARBA" id="ARBA00023288"/>
    </source>
</evidence>
<accession>A0AAN9TQ63</accession>
<evidence type="ECO:0000256" key="7">
    <source>
        <dbReference type="ARBA" id="ARBA00046278"/>
    </source>
</evidence>
<dbReference type="GO" id="GO:0016533">
    <property type="term" value="C:protein kinase 5 complex"/>
    <property type="evidence" value="ECO:0007669"/>
    <property type="project" value="UniProtKB-UniRule"/>
</dbReference>
<dbReference type="PANTHER" id="PTHR23401">
    <property type="entry name" value="CYCLIN DEPENDANT KINASE-5 ACTIVATOR"/>
    <property type="match status" value="1"/>
</dbReference>
<keyword evidence="3" id="KW-1003">Cell membrane</keyword>
<feature type="region of interest" description="Disordered" evidence="9">
    <location>
        <begin position="384"/>
        <end position="404"/>
    </location>
</feature>
<dbReference type="PANTHER" id="PTHR23401:SF0">
    <property type="entry name" value="CYCLIN-DEPENDENT KINASE 5 ACTIVATOR"/>
    <property type="match status" value="1"/>
</dbReference>
<dbReference type="SUPFAM" id="SSF47954">
    <property type="entry name" value="Cyclin-like"/>
    <property type="match status" value="1"/>
</dbReference>
<evidence type="ECO:0000256" key="5">
    <source>
        <dbReference type="ARBA" id="ARBA00023136"/>
    </source>
</evidence>
<dbReference type="GO" id="GO:0061575">
    <property type="term" value="F:cyclin-dependent protein serine/threonine kinase activator activity"/>
    <property type="evidence" value="ECO:0007669"/>
    <property type="project" value="InterPro"/>
</dbReference>
<keyword evidence="5" id="KW-0472">Membrane</keyword>
<organism evidence="10 11">
    <name type="scientific">Parthenolecanium corni</name>
    <dbReference type="NCBI Taxonomy" id="536013"/>
    <lineage>
        <taxon>Eukaryota</taxon>
        <taxon>Metazoa</taxon>
        <taxon>Ecdysozoa</taxon>
        <taxon>Arthropoda</taxon>
        <taxon>Hexapoda</taxon>
        <taxon>Insecta</taxon>
        <taxon>Pterygota</taxon>
        <taxon>Neoptera</taxon>
        <taxon>Paraneoptera</taxon>
        <taxon>Hemiptera</taxon>
        <taxon>Sternorrhyncha</taxon>
        <taxon>Coccoidea</taxon>
        <taxon>Coccidae</taxon>
        <taxon>Parthenolecanium</taxon>
    </lineage>
</organism>